<name>A0A139WAI3_TRICA</name>
<evidence type="ECO:0000313" key="3">
    <source>
        <dbReference type="Proteomes" id="UP000007266"/>
    </source>
</evidence>
<reference evidence="2 3" key="2">
    <citation type="journal article" date="2010" name="Nucleic Acids Res.">
        <title>BeetleBase in 2010: revisions to provide comprehensive genomic information for Tribolium castaneum.</title>
        <authorList>
            <person name="Kim H.S."/>
            <person name="Murphy T."/>
            <person name="Xia J."/>
            <person name="Caragea D."/>
            <person name="Park Y."/>
            <person name="Beeman R.W."/>
            <person name="Lorenzen M.D."/>
            <person name="Butcher S."/>
            <person name="Manak J.R."/>
            <person name="Brown S.J."/>
        </authorList>
    </citation>
    <scope>NUCLEOTIDE SEQUENCE [LARGE SCALE GENOMIC DNA]</scope>
    <source>
        <strain evidence="2 3">Georgia GA2</strain>
    </source>
</reference>
<protein>
    <submittedName>
        <fullName evidence="2">Uncharacterized protein</fullName>
    </submittedName>
</protein>
<dbReference type="EMBL" id="KQ971387">
    <property type="protein sequence ID" value="KYB24919.1"/>
    <property type="molecule type" value="Genomic_DNA"/>
</dbReference>
<dbReference type="Proteomes" id="UP000007266">
    <property type="component" value="Unassembled WGS sequence"/>
</dbReference>
<feature type="compositionally biased region" description="Polar residues" evidence="1">
    <location>
        <begin position="12"/>
        <end position="26"/>
    </location>
</feature>
<evidence type="ECO:0000313" key="2">
    <source>
        <dbReference type="EMBL" id="KYB24919.1"/>
    </source>
</evidence>
<dbReference type="InParanoid" id="A0A139WAI3"/>
<reference evidence="2 3" key="1">
    <citation type="journal article" date="2008" name="Nature">
        <title>The genome of the model beetle and pest Tribolium castaneum.</title>
        <authorList>
            <consortium name="Tribolium Genome Sequencing Consortium"/>
            <person name="Richards S."/>
            <person name="Gibbs R.A."/>
            <person name="Weinstock G.M."/>
            <person name="Brown S.J."/>
            <person name="Denell R."/>
            <person name="Beeman R.W."/>
            <person name="Gibbs R."/>
            <person name="Beeman R.W."/>
            <person name="Brown S.J."/>
            <person name="Bucher G."/>
            <person name="Friedrich M."/>
            <person name="Grimmelikhuijzen C.J."/>
            <person name="Klingler M."/>
            <person name="Lorenzen M."/>
            <person name="Richards S."/>
            <person name="Roth S."/>
            <person name="Schroder R."/>
            <person name="Tautz D."/>
            <person name="Zdobnov E.M."/>
            <person name="Muzny D."/>
            <person name="Gibbs R.A."/>
            <person name="Weinstock G.M."/>
            <person name="Attaway T."/>
            <person name="Bell S."/>
            <person name="Buhay C.J."/>
            <person name="Chandrabose M.N."/>
            <person name="Chavez D."/>
            <person name="Clerk-Blankenburg K.P."/>
            <person name="Cree A."/>
            <person name="Dao M."/>
            <person name="Davis C."/>
            <person name="Chacko J."/>
            <person name="Dinh H."/>
            <person name="Dugan-Rocha S."/>
            <person name="Fowler G."/>
            <person name="Garner T.T."/>
            <person name="Garnes J."/>
            <person name="Gnirke A."/>
            <person name="Hawes A."/>
            <person name="Hernandez J."/>
            <person name="Hines S."/>
            <person name="Holder M."/>
            <person name="Hume J."/>
            <person name="Jhangiani S.N."/>
            <person name="Joshi V."/>
            <person name="Khan Z.M."/>
            <person name="Jackson L."/>
            <person name="Kovar C."/>
            <person name="Kowis A."/>
            <person name="Lee S."/>
            <person name="Lewis L.R."/>
            <person name="Margolis J."/>
            <person name="Morgan M."/>
            <person name="Nazareth L.V."/>
            <person name="Nguyen N."/>
            <person name="Okwuonu G."/>
            <person name="Parker D."/>
            <person name="Richards S."/>
            <person name="Ruiz S.J."/>
            <person name="Santibanez J."/>
            <person name="Savard J."/>
            <person name="Scherer S.E."/>
            <person name="Schneider B."/>
            <person name="Sodergren E."/>
            <person name="Tautz D."/>
            <person name="Vattahil S."/>
            <person name="Villasana D."/>
            <person name="White C.S."/>
            <person name="Wright R."/>
            <person name="Park Y."/>
            <person name="Beeman R.W."/>
            <person name="Lord J."/>
            <person name="Oppert B."/>
            <person name="Lorenzen M."/>
            <person name="Brown S."/>
            <person name="Wang L."/>
            <person name="Savard J."/>
            <person name="Tautz D."/>
            <person name="Richards S."/>
            <person name="Weinstock G."/>
            <person name="Gibbs R.A."/>
            <person name="Liu Y."/>
            <person name="Worley K."/>
            <person name="Weinstock G."/>
            <person name="Elsik C.G."/>
            <person name="Reese J.T."/>
            <person name="Elhaik E."/>
            <person name="Landan G."/>
            <person name="Graur D."/>
            <person name="Arensburger P."/>
            <person name="Atkinson P."/>
            <person name="Beeman R.W."/>
            <person name="Beidler J."/>
            <person name="Brown S.J."/>
            <person name="Demuth J.P."/>
            <person name="Drury D.W."/>
            <person name="Du Y.Z."/>
            <person name="Fujiwara H."/>
            <person name="Lorenzen M."/>
            <person name="Maselli V."/>
            <person name="Osanai M."/>
            <person name="Park Y."/>
            <person name="Robertson H.M."/>
            <person name="Tu Z."/>
            <person name="Wang J.J."/>
            <person name="Wang S."/>
            <person name="Richards S."/>
            <person name="Song H."/>
            <person name="Zhang L."/>
            <person name="Sodergren E."/>
            <person name="Werner D."/>
            <person name="Stanke M."/>
            <person name="Morgenstern B."/>
            <person name="Solovyev V."/>
            <person name="Kosarev P."/>
            <person name="Brown G."/>
            <person name="Chen H.C."/>
            <person name="Ermolaeva O."/>
            <person name="Hlavina W."/>
            <person name="Kapustin Y."/>
            <person name="Kiryutin B."/>
            <person name="Kitts P."/>
            <person name="Maglott D."/>
            <person name="Pruitt K."/>
            <person name="Sapojnikov V."/>
            <person name="Souvorov A."/>
            <person name="Mackey A.J."/>
            <person name="Waterhouse R.M."/>
            <person name="Wyder S."/>
            <person name="Zdobnov E.M."/>
            <person name="Zdobnov E.M."/>
            <person name="Wyder S."/>
            <person name="Kriventseva E.V."/>
            <person name="Kadowaki T."/>
            <person name="Bork P."/>
            <person name="Aranda M."/>
            <person name="Bao R."/>
            <person name="Beermann A."/>
            <person name="Berns N."/>
            <person name="Bolognesi R."/>
            <person name="Bonneton F."/>
            <person name="Bopp D."/>
            <person name="Brown S.J."/>
            <person name="Bucher G."/>
            <person name="Butts T."/>
            <person name="Chaumot A."/>
            <person name="Denell R.E."/>
            <person name="Ferrier D.E."/>
            <person name="Friedrich M."/>
            <person name="Gordon C.M."/>
            <person name="Jindra M."/>
            <person name="Klingler M."/>
            <person name="Lan Q."/>
            <person name="Lattorff H.M."/>
            <person name="Laudet V."/>
            <person name="von Levetsow C."/>
            <person name="Liu Z."/>
            <person name="Lutz R."/>
            <person name="Lynch J.A."/>
            <person name="da Fonseca R.N."/>
            <person name="Posnien N."/>
            <person name="Reuter R."/>
            <person name="Roth S."/>
            <person name="Savard J."/>
            <person name="Schinko J.B."/>
            <person name="Schmitt C."/>
            <person name="Schoppmeier M."/>
            <person name="Schroder R."/>
            <person name="Shippy T.D."/>
            <person name="Simonnet F."/>
            <person name="Marques-Souza H."/>
            <person name="Tautz D."/>
            <person name="Tomoyasu Y."/>
            <person name="Trauner J."/>
            <person name="Van der Zee M."/>
            <person name="Vervoort M."/>
            <person name="Wittkopp N."/>
            <person name="Wimmer E.A."/>
            <person name="Yang X."/>
            <person name="Jones A.K."/>
            <person name="Sattelle D.B."/>
            <person name="Ebert P.R."/>
            <person name="Nelson D."/>
            <person name="Scott J.G."/>
            <person name="Beeman R.W."/>
            <person name="Muthukrishnan S."/>
            <person name="Kramer K.J."/>
            <person name="Arakane Y."/>
            <person name="Beeman R.W."/>
            <person name="Zhu Q."/>
            <person name="Hogenkamp D."/>
            <person name="Dixit R."/>
            <person name="Oppert B."/>
            <person name="Jiang H."/>
            <person name="Zou Z."/>
            <person name="Marshall J."/>
            <person name="Elpidina E."/>
            <person name="Vinokurov K."/>
            <person name="Oppert C."/>
            <person name="Zou Z."/>
            <person name="Evans J."/>
            <person name="Lu Z."/>
            <person name="Zhao P."/>
            <person name="Sumathipala N."/>
            <person name="Altincicek B."/>
            <person name="Vilcinskas A."/>
            <person name="Williams M."/>
            <person name="Hultmark D."/>
            <person name="Hetru C."/>
            <person name="Jiang H."/>
            <person name="Grimmelikhuijzen C.J."/>
            <person name="Hauser F."/>
            <person name="Cazzamali G."/>
            <person name="Williamson M."/>
            <person name="Park Y."/>
            <person name="Li B."/>
            <person name="Tanaka Y."/>
            <person name="Predel R."/>
            <person name="Neupert S."/>
            <person name="Schachtner J."/>
            <person name="Verleyen P."/>
            <person name="Raible F."/>
            <person name="Bork P."/>
            <person name="Friedrich M."/>
            <person name="Walden K.K."/>
            <person name="Robertson H.M."/>
            <person name="Angeli S."/>
            <person name="Foret S."/>
            <person name="Bucher G."/>
            <person name="Schuetz S."/>
            <person name="Maleszka R."/>
            <person name="Wimmer E.A."/>
            <person name="Beeman R.W."/>
            <person name="Lorenzen M."/>
            <person name="Tomoyasu Y."/>
            <person name="Miller S.C."/>
            <person name="Grossmann D."/>
            <person name="Bucher G."/>
        </authorList>
    </citation>
    <scope>NUCLEOTIDE SEQUENCE [LARGE SCALE GENOMIC DNA]</scope>
    <source>
        <strain evidence="2 3">Georgia GA2</strain>
    </source>
</reference>
<organism evidence="2 3">
    <name type="scientific">Tribolium castaneum</name>
    <name type="common">Red flour beetle</name>
    <dbReference type="NCBI Taxonomy" id="7070"/>
    <lineage>
        <taxon>Eukaryota</taxon>
        <taxon>Metazoa</taxon>
        <taxon>Ecdysozoa</taxon>
        <taxon>Arthropoda</taxon>
        <taxon>Hexapoda</taxon>
        <taxon>Insecta</taxon>
        <taxon>Pterygota</taxon>
        <taxon>Neoptera</taxon>
        <taxon>Endopterygota</taxon>
        <taxon>Coleoptera</taxon>
        <taxon>Polyphaga</taxon>
        <taxon>Cucujiformia</taxon>
        <taxon>Tenebrionidae</taxon>
        <taxon>Tenebrionidae incertae sedis</taxon>
        <taxon>Tribolium</taxon>
    </lineage>
</organism>
<dbReference type="AlphaFoldDB" id="A0A139WAI3"/>
<proteinExistence type="predicted"/>
<keyword evidence="3" id="KW-1185">Reference proteome</keyword>
<sequence length="37" mass="4176">MRLHKRPYSGGLQEQNGENKPLTGRQTTEMVSLLAMC</sequence>
<feature type="region of interest" description="Disordered" evidence="1">
    <location>
        <begin position="1"/>
        <end position="26"/>
    </location>
</feature>
<gene>
    <name evidence="2" type="primary">AUGUSTUS-3.0.2_34913</name>
    <name evidence="2" type="ORF">TcasGA2_TC034913</name>
</gene>
<accession>A0A139WAI3</accession>
<evidence type="ECO:0000256" key="1">
    <source>
        <dbReference type="SAM" id="MobiDB-lite"/>
    </source>
</evidence>